<comment type="caution">
    <text evidence="3">The sequence shown here is derived from an EMBL/GenBank/DDBJ whole genome shotgun (WGS) entry which is preliminary data.</text>
</comment>
<dbReference type="GO" id="GO:0003676">
    <property type="term" value="F:nucleic acid binding"/>
    <property type="evidence" value="ECO:0007669"/>
    <property type="project" value="InterPro"/>
</dbReference>
<name>A0A812HZF3_9DINO</name>
<evidence type="ECO:0000313" key="3">
    <source>
        <dbReference type="EMBL" id="CAE6966857.1"/>
    </source>
</evidence>
<feature type="region of interest" description="Disordered" evidence="2">
    <location>
        <begin position="751"/>
        <end position="773"/>
    </location>
</feature>
<feature type="region of interest" description="Disordered" evidence="2">
    <location>
        <begin position="2041"/>
        <end position="2074"/>
    </location>
</feature>
<feature type="region of interest" description="Disordered" evidence="2">
    <location>
        <begin position="223"/>
        <end position="243"/>
    </location>
</feature>
<keyword evidence="4" id="KW-1185">Reference proteome</keyword>
<feature type="coiled-coil region" evidence="1">
    <location>
        <begin position="1032"/>
        <end position="1066"/>
    </location>
</feature>
<feature type="compositionally biased region" description="Basic and acidic residues" evidence="2">
    <location>
        <begin position="1645"/>
        <end position="1663"/>
    </location>
</feature>
<reference evidence="3" key="1">
    <citation type="submission" date="2021-02" db="EMBL/GenBank/DDBJ databases">
        <authorList>
            <person name="Dougan E. K."/>
            <person name="Rhodes N."/>
            <person name="Thang M."/>
            <person name="Chan C."/>
        </authorList>
    </citation>
    <scope>NUCLEOTIDE SEQUENCE</scope>
</reference>
<feature type="region of interest" description="Disordered" evidence="2">
    <location>
        <begin position="4879"/>
        <end position="4909"/>
    </location>
</feature>
<feature type="region of interest" description="Disordered" evidence="2">
    <location>
        <begin position="4454"/>
        <end position="4485"/>
    </location>
</feature>
<feature type="region of interest" description="Disordered" evidence="2">
    <location>
        <begin position="444"/>
        <end position="536"/>
    </location>
</feature>
<feature type="compositionally biased region" description="Basic and acidic residues" evidence="2">
    <location>
        <begin position="6300"/>
        <end position="6314"/>
    </location>
</feature>
<feature type="compositionally biased region" description="Low complexity" evidence="2">
    <location>
        <begin position="1"/>
        <end position="16"/>
    </location>
</feature>
<feature type="compositionally biased region" description="Basic and acidic residues" evidence="2">
    <location>
        <begin position="524"/>
        <end position="536"/>
    </location>
</feature>
<dbReference type="PANTHER" id="PTHR42648:SF18">
    <property type="entry name" value="RETROTRANSPOSON, UNCLASSIFIED-LIKE PROTEIN"/>
    <property type="match status" value="1"/>
</dbReference>
<feature type="region of interest" description="Disordered" evidence="2">
    <location>
        <begin position="3464"/>
        <end position="3489"/>
    </location>
</feature>
<feature type="region of interest" description="Disordered" evidence="2">
    <location>
        <begin position="2779"/>
        <end position="2798"/>
    </location>
</feature>
<feature type="compositionally biased region" description="Basic and acidic residues" evidence="2">
    <location>
        <begin position="4461"/>
        <end position="4479"/>
    </location>
</feature>
<dbReference type="InterPro" id="IPR036397">
    <property type="entry name" value="RNaseH_sf"/>
</dbReference>
<feature type="compositionally biased region" description="Basic and acidic residues" evidence="2">
    <location>
        <begin position="3464"/>
        <end position="3478"/>
    </location>
</feature>
<feature type="compositionally biased region" description="Acidic residues" evidence="2">
    <location>
        <begin position="6315"/>
        <end position="6325"/>
    </location>
</feature>
<feature type="compositionally biased region" description="Basic and acidic residues" evidence="2">
    <location>
        <begin position="2779"/>
        <end position="2797"/>
    </location>
</feature>
<dbReference type="EMBL" id="CAJNDS010000126">
    <property type="protein sequence ID" value="CAE6966857.1"/>
    <property type="molecule type" value="Genomic_DNA"/>
</dbReference>
<organism evidence="3 4">
    <name type="scientific">Symbiodinium natans</name>
    <dbReference type="NCBI Taxonomy" id="878477"/>
    <lineage>
        <taxon>Eukaryota</taxon>
        <taxon>Sar</taxon>
        <taxon>Alveolata</taxon>
        <taxon>Dinophyceae</taxon>
        <taxon>Suessiales</taxon>
        <taxon>Symbiodiniaceae</taxon>
        <taxon>Symbiodinium</taxon>
    </lineage>
</organism>
<feature type="compositionally biased region" description="Polar residues" evidence="2">
    <location>
        <begin position="234"/>
        <end position="243"/>
    </location>
</feature>
<protein>
    <submittedName>
        <fullName evidence="3">JNK protein</fullName>
    </submittedName>
</protein>
<evidence type="ECO:0000256" key="2">
    <source>
        <dbReference type="SAM" id="MobiDB-lite"/>
    </source>
</evidence>
<dbReference type="Proteomes" id="UP000604046">
    <property type="component" value="Unassembled WGS sequence"/>
</dbReference>
<feature type="region of interest" description="Disordered" evidence="2">
    <location>
        <begin position="1"/>
        <end position="21"/>
    </location>
</feature>
<feature type="compositionally biased region" description="Basic and acidic residues" evidence="2">
    <location>
        <begin position="2064"/>
        <end position="2074"/>
    </location>
</feature>
<dbReference type="SUPFAM" id="SSF53098">
    <property type="entry name" value="Ribonuclease H-like"/>
    <property type="match status" value="2"/>
</dbReference>
<feature type="compositionally biased region" description="Basic and acidic residues" evidence="2">
    <location>
        <begin position="935"/>
        <end position="949"/>
    </location>
</feature>
<feature type="region of interest" description="Disordered" evidence="2">
    <location>
        <begin position="4710"/>
        <end position="4738"/>
    </location>
</feature>
<dbReference type="InterPro" id="IPR012337">
    <property type="entry name" value="RNaseH-like_sf"/>
</dbReference>
<feature type="region of interest" description="Disordered" evidence="2">
    <location>
        <begin position="1638"/>
        <end position="1669"/>
    </location>
</feature>
<keyword evidence="1" id="KW-0175">Coiled coil</keyword>
<feature type="region of interest" description="Disordered" evidence="2">
    <location>
        <begin position="5885"/>
        <end position="5908"/>
    </location>
</feature>
<feature type="compositionally biased region" description="Polar residues" evidence="2">
    <location>
        <begin position="751"/>
        <end position="769"/>
    </location>
</feature>
<feature type="region of interest" description="Disordered" evidence="2">
    <location>
        <begin position="1871"/>
        <end position="1903"/>
    </location>
</feature>
<gene>
    <name evidence="3" type="primary">JNK</name>
    <name evidence="3" type="ORF">SNAT2548_LOCUS2236</name>
</gene>
<feature type="region of interest" description="Disordered" evidence="2">
    <location>
        <begin position="6300"/>
        <end position="6325"/>
    </location>
</feature>
<evidence type="ECO:0000313" key="4">
    <source>
        <dbReference type="Proteomes" id="UP000604046"/>
    </source>
</evidence>
<feature type="compositionally biased region" description="Basic and acidic residues" evidence="2">
    <location>
        <begin position="4879"/>
        <end position="4892"/>
    </location>
</feature>
<evidence type="ECO:0000256" key="1">
    <source>
        <dbReference type="SAM" id="Coils"/>
    </source>
</evidence>
<feature type="region of interest" description="Disordered" evidence="2">
    <location>
        <begin position="900"/>
        <end position="949"/>
    </location>
</feature>
<proteinExistence type="predicted"/>
<dbReference type="PANTHER" id="PTHR42648">
    <property type="entry name" value="TRANSPOSASE, PUTATIVE-RELATED"/>
    <property type="match status" value="1"/>
</dbReference>
<feature type="compositionally biased region" description="Basic and acidic residues" evidence="2">
    <location>
        <begin position="2042"/>
        <end position="2056"/>
    </location>
</feature>
<dbReference type="Gene3D" id="3.30.420.10">
    <property type="entry name" value="Ribonuclease H-like superfamily/Ribonuclease H"/>
    <property type="match status" value="2"/>
</dbReference>
<feature type="compositionally biased region" description="Acidic residues" evidence="2">
    <location>
        <begin position="3479"/>
        <end position="3489"/>
    </location>
</feature>
<feature type="region of interest" description="Disordered" evidence="2">
    <location>
        <begin position="3049"/>
        <end position="3072"/>
    </location>
</feature>
<feature type="region of interest" description="Disordered" evidence="2">
    <location>
        <begin position="54"/>
        <end position="79"/>
    </location>
</feature>
<accession>A0A812HZF3</accession>
<dbReference type="InterPro" id="IPR039537">
    <property type="entry name" value="Retrotran_Ty1/copia-like"/>
</dbReference>
<sequence length="6818" mass="761356">MSTRDSIGSSESSDSDVLGTGNRFLEDQVNAVNQNVAAADSHVRSIADVENMDFIDDGRNSGRTGMETDSNADRDRFGLSLSGPLTVDVRSSAADSMLVPGPPPGLPDRSLEIVATLDSVGRSGGLGYAGIAGASSTQGRDPGEELRELLAVPSIAGRGDAVMQLSMLASSPVVFDPVMGATDLSEYRAGRGGIEAGNARTPTLAIEDLAGLGGRMEEGPFANPSETVLHGTDQETTGDTKGTTGSRIEIAIEDRVDSLAVSSSSDHDRTIRRNDDGIDAMMNSGELGAEGDRMRSADSGHWMGRRNGDDIVPGVYSNSAAMIGNVGIDPTDLELIAKGSSAVARNMISESDDRALSVFSSTGLSEASPGGNVEALKDVGMGQTSTIGIEWGSHGIRSALEETGVITDADFVKFFTDQAPGKMDEGMRKQRAEQAVKEMNKMAGSIPAAKKSKSTEVGGPIHQAGMITPDQDSEGWGNRSPAPRSPGIGGQYEQFVINTPPEGRGRDDEMRATSSPPRRAKTRTPADPDKSSLGEIDGRIDDLQTVVVDTQTDVAKLKVASECASAIANSSAEKADVMSKRLVECEEEVKHWKGWIESQQIDTKTTLSQELKEMSRVMDGSISEDRMDDAMASPLTEGAMQLARRMRRQVENVKVLKTSVTTRLKGVEERISTVEHSADVVKQSTGSKITTIETGLNEMRRGIGAVFSSMHVRHENGTWKSERLDKVETVLNRHWDQIKLAGEELKKLKSKGSQNAGVDKASSSHCNTQGKGPGCGCREPGEGHGTCIDGAIRSETKKLSEVVLAQKEHIMTVAREVIKNRKSVAEIVANMTKVHENCENVAARTDRIDERRNGDQAWVKDTVRKMEKTMESMSSRMIDEQKRVMGEFILVNARIDESARNEGVGKTRGNSAEIGKPPTMSRGRDSHGGGGGADGRARSDNARGIEASRTETVGPVVDRRVENRCSVLEQQVIKITSQLQGLTTVNERIVRENAGLLSEIESMKGENKGVTESVARMIRDSRDEVSKVRADLDLRSRELLELKEKNEQLEAAVREYERRLEQVKRNDSIKAELDSMWSRIGEIAKQSSEYAMPAPAAGGASNAGKCRCYACAKNPVGGGYSKFKDTRGMEKCNEISIAKEPSSGEVGLWLGDVAHTAKAAYLYDGEYAYTQVLKVRERSEAMIDMELKYPALENQLFSGLKRAIKSESLSAKVKMEMYKTQKVGDGKPMTAMRLLTLIVKHVEIPMAKESQVLYDGLSSTKVMHFPGKPEEEAMEEFMTRWDLAHTNLVGLKGNTWSEQQLGWMLHSKVQRVQVLNHDIEAWRLLPDEAKTHTWLRKRIKDRLEMWRADKNIDEASMWVSRQAFSSGYAAMPAQQGSYRVGMDTEEEYPLAEEGTDFLRPARKVRCMRPCLWYDKETMEAKARLRGISLAEEVVLDILAGEQGEEGKDASRLADRIVEECRRIGIVDERFRVDSREDSQPAASAQHCLPSVMRRWMIDSGCAMDLIAEADLTQDEKDMAIEAKKVRFNTANGNTTSKQEICMDIQGMPETMRIRMLESTPAVLSMGRRCMKMGYSFHWLAGANPVFVKPDSSLIVLKVIGDIPYMVDRMSTVVSESERSDYHIYPAMPAPLAIELPVRGNSSPRRIGEKQDECSPKSVDSDTDRDIEEEPIGKAANDDGRLLDKWMLTGNKAVCFHNKPRTKACDPWFETLRFPEIHALVPRFAERCRSKRVYKDGKTVAEWIDWVDKYSEGENREAEEELWTGKTMFKIEGLTYEGADAGEAAQSDSVKVRKHILNRMAADETTGLDDLLMMLDKNIGTGGEAETLVEIARCLWPLAPQEILDGGKECRDDDIIILRVCMLVVIGKDPETYWDETPDGGPGTGATNDGDDRSKGEMSESQNWSEWAPGLVRAIKETMRKHHRISSVVEKGIDERNRETTTEQDDGDGRLRTTFYCAACKADSSGVCGFCERALSPEQIEAGQSARNMTDAEFQLIHGMKKSPDDDLRIAEQVVAVPGEEESAENGGELDDDIDLPGIADEEQARRGVGEPQKDDSAGDMGEVEQAKAEDRPADQVRVADRIGEGIGSSKTVSIRRARYSPEYAKSTEHLLTHLPKNMHCVACRQGKAINVPFNRGEGITDKGAEKFGERVTADTIVLRSNKDKGIRGENNAIVMFDFKTQWVHCTPVKSRGTDEFVRAINEFRGPDMVVHLYADGAGEFSKACDVIGTCRATSTPGLPRTNSIAELKVKEVIYGGRVLLRQAGLEPKWWPYAVQTFCFHRNVQQVDGVSPYGKRHGNEQDKVKLIPFGALVNYLPIAEKPRKAGKEDAALLERGDPENDALEILGADEDVSSMALPSETKETKEQRLQREEELREIDRRALDMVMTQDFDVQHAKDIILKFTSIEKGIAKNSRSMATGRGFIVLGLYAYGGKVGVTNSAKEYPGIAMVCCELIAKCFPEATFTTVIVSVGTRMGPHKDKFNESQTYNFVVPVSERAGEAMIWTEEEQCASEGGKAAGIEKEVLPGKWIWGRTRKVDSGLKFNPRVWHATEDALAPEDRVIAVGYTLAAGKKASVDDKWKLMRLGFRLDEHFATLADGLCQAACADDGGDGEEYVDHDAEEEQAYAMASKAKFDTPTSPGLFLGYALQPGGVPSGDYIVVELAHLYHGWTVPSIHRVKRIVLDEEMPNYFPTQAVADRKSRIMTATRADALARLELEREGQQGEETEEIFAEERRVRADVMRQIKCDDQHLQNGDFWEHDEIDHSWTLHHILPRKELCTPGEEVKGTGGPGDRELGPRRRTGIVYADGTSEVLDEDRMKGKKKITKKWTGCTTFWEKGEPEGEIDDEAKERARGEKATGIRGVGLDYEQDMPRIERPYARSHKPNSISSAEWNRMSPGQRLRYIEGDKERIIRGERPPSAVRGQEEIGPRPAEIGVREWMEKITDHGQEFSPPEYRWDPPPGMPEGGRVWAVRNNRATSYRFYGGRDKRRLELWWRVTRSANTGEVLESIEYDSCIQAEMMRNRGRYRFVVPRDIITEFWYIPDGGEDRRIRDRGESAEPAAPASRMGDTEEVTKTINQLCSTAGIARTPSDNIIGEMMRELGEQPKVQIMEVGLEEIGGNGGENVSWISGEGCVIGEGVTDVVIAIDASSDGMRTEVDRKASGWRREEGLDSTREARERVFGNVEKVITDANSRGIVATIIWIGGKSRMADETIVRMALAWDMWIVRSDGCMLGMHDGVDASCYIGVVTPCMMNAIAADMLACDHMPRDHDLMSRIVRTSDAKIDVRREQEGKAIREMIKVLKDVIDICGEEEGDSVSMACEEHGGGYLGYSSGMVTLDVDSLAQLEKGTIRGDENYAAAAAEDGAPYISREEIRWKRCIVMNNPGREALREIFGPRAKHTQDLRVILVDGDDIGKVMMTKQNSRRIRHSTGGAAVAYPGEELEVGDLNGDGWMIVLTGERENHDADRRHDQDREENPGFDDQSDVFDSEGWTLSDLEEEREPVDEAFFRAGHAETINLETMEKGECNIVMWEAERNALVLELKDDIHVPLIGYTWVRTGIAYPEDPGTSVRVSALGQLVAETMCDVIGYEVSPEREILVAIQNRNSFPITFGGGGGPIMRMEFAKGVCLRPRMRGCMMPENVKEVRHRRAHRESKKAIWAREARARERDRDSVDHGLRARRSRDEDRRRIGIKHVSNRTYKCRECRRLLEGKAKVPSLILTSMTLCFACFMNKHTTPVDNLIRQGYQTEDEEYGDGIVAVPAIQVDADQEDSWEEVAENEVCDSIDETVGECEPLMATIIEDEEEDIEEVFGLVARPVTKAERAINPKARAALDKEWKKLMDQVVWIMEEVRSWKDVQREAMDRGEIAHVGRWEKLAKRIKLEEPRSMGRYLGCLHTASAIPFRSPFEPRHEWTKIIEPKKEPPNFAGKAEAKEDSPDEIRILRYDVTDFMKQCVDRYQVNEIMGIAKYELPDEGPGVLKEHAPAVLMKILYGARVGRYDLLRPVQVLASRLTTWTHLCDKRMHRLISYINETTTTSLYGWVGDRIGDIRLVLYDGLSSTKVMNFPGKPEEEALEEFMTRWDLAHTNLIGLKGNTWSEQQLGWMLHSKVQRVQVLNHDIEAWRLLPDEAKTHTWLRKRIKDRLEMWRADKNIDEASMRVSRQAFTSGYAAMPAQQGSYRAEEVLKKVYAAMPVVRQGDDSAEGHTADKMVRKCKNVHKKGYEHDVKRYPVIEEAKARLRGISLAEEVVLDILAGEQGEEGKDASRLADRIVEECRRIGIVDERFRVESREDSQPAASAQHCLPPVMRRWMIDSGCAMDLIAEADLTQDEKDMAIEAKKVRFNTANGNTTSKQEICMDIQGMPETMRIRMLESTPAVLSMGRRCMKMGYSFHWLAGANPVFVKPDSSLIVLKVIGDIPYMVDRMSTVVSESERSDYHIYPAMPAPLAIELPMRGNSSPRRIGEKQDECSPKSVDSDTDRDIEEEPIGKAANDDERLLDKWMLTGNKAVCFHNKPRTKACDPWFETLRFPEIHALVPRFAERCRSKRVYKDGQTVAEWIDWVDKYSEGENREAEEELWTGKTMFKIEGLTYEGADAGEAAQSDSVKVRKHILDRIATDETTDETTGLNHLLMMLDKTIGTSGEAETLVRIAKSRNGPERWGYSFISWAQKQECRDDDIIILRVCMLVVIGKDPETNWDDTPEGGYASLWATEEWDRTGTGETNDASDRSKGEMSESQNWSEWAPGLVRAIKETMRKHHRISSVVEKGIDERNRETTAEQDDGDGRLRTTFYCAACKADSSGVCGFCERALSPEQIEAGQSARNMTDAEFQLIHGMKKSPDDDLRIAEQVVAVPGEEESAENGGELDDDIDLPGIADEEQARRGVGEPQKDDSAGDVGEVEQAKAEDGPADQVRVADRIGEGIGSSKTVSIRRARYSPEYARSTEHLLTHLPKNMHCVACRQGKAINVPFNRGEGITDKGAEKFGERVTADTIVLRSNKDKGIRGENNAIVMFDFKTQWVHCTPVKSRGTDEFVRAINEFRGPDMVVHLYADGAGEFSKACDVIGTCRATSTPGLPRTNSIAELKVKEVIYGGRVLLRQAGLEPKWWPYAVQTFCFHRNVQQVDGVSPYGKRHGNEQDKVKLIPFGALVNYLPIAEKPRKAGKEDAALLERGDPENDALEILGADEDVSSMALPSETKETKEQRSQREEELREIDRRALDMVMTQDFDVQHAKDIILKFTSIEKGIAKNSRSMATGRGFIVLGLYAYGGKIGVTKSAKEYPGIAMVCCELIAKCFPEATFTTVIVSVGTRMGPHKDKFNESQTYNFVVPVSERAGEAMIWTEEEQCASGGGKAAGIEKEVLPGKWIWGRTRKVDSGLKFNPRVWHATEDALAPEDRVIAVGYTLAAGKKASVDDKWKLMRLGFRLDEHFATLADGLCQAACADDGGEGEEYVDHDAEEEQAYAMASKAKFDTPASPGLFLGYALQPGGVPSGDYIVVELAHLYHGWTVPSIHRVKRIVLDEEMPNYFPMQAVADRKSRIMTATRADALARLELEREGQQGEETEEIFAEERRVRADVMRQIKCDDQRLQNGDFWEHDEIDHSWTLHHILPRKELCTPGEEVKGTGGPGDRELGPRRRTWIVYADGTSEVLDEDRMKGKKKITKKWTGCTTFWEKGEPEGEIDDEAKERARGEKATGIRGVGLDYEQDMPRIERPYARSHKPNSISSAEWNRMSPGQRLRYIEGDKERIIRGERPPSAVRGQEEIGPRPAEIGVREWMEKITDHGQEFSPPEYRWDPPPGMPEGGRVWAVRNNRATSYRFYGGRDKRRLELWWRVTRSANTGEVLESIEYDSCIQAEMMRNRGRYRFVVPRDIITEFWYIPDGGEDRRIRDRGESAEPAAPASRMGDTEEVTKTINQLCSTAGIARTPSDNIIGEMMRELGEQPKVQIMEVGLEEIGGNGGENVSWISGEGCVIGEGVTDVVIAIDASSDGMRTEVDRKASGWRREEGLDSTREARERVFGNVEKVITDANSRGIVATIIWIGGKSRMADETIVRMALAWDMWIVRSDGCMLGMHDGVDASCYIGVVTPCMMNAIAADMLACDHMPRDHDLMSRIVRTSDAKIDVRREQEGKAIREMIKVLKDVIDICGEEEGDSVSMACEEHGGGYLGYSSGMVTLDVDSLAQLEKGTIRGDENYAAAAAEDGAPYISREEIRWKRCIVMNNPGREALREIFGPRAKHTQDLRVILVDGDDIGKVMMTKQNSRRIRHSTGGAAVAYPGEELEVGDLNGDGWMIVLTGERENHDADRRHDQDREENPGFDDQSDVFDSEGWTLSDLEEEREPVDEAFFRAGHAETINLETMEKGECNIVMWEAERNALVLELKDDIHVPLIGYTWVRTGIAYPEDPGTSVRVSALGQLVAETMCDVIGYEVPSLILTSMTLCFACFMNKHTTPVDNLIRQGYQTEDEEYGDGIVAVPAIQVDADQEDSWEEVAENEVCDSIDETVGECEPLMATIIEDEEEDIEEVFGLVARPVTKAERAINPKARAALDKEWKKLMDQVVWIMEEVRSWKDVQREAMDRGEIAHVGWEKLAKRIKLEEPRSMGRYLGCLHTASAIPFRSPFEPRHEWTKIIEPKKEPPNFVGKAEAKEDSPDEIRILRYDVTDFMKQCVDRYQELCSTAYPKPLDKAKTPYLDESRPEFDENPVDDKVNEIMGIAKYELPDEGPGVLKEHAPAVLMKILYGARVGRYDLLRPVQVLASRLTTWTHLCDKRMHRLISYINETTTTSLYGWVGDRIGDIRLVLYCDADLASDKNDHRARTG</sequence>